<evidence type="ECO:0000256" key="1">
    <source>
        <dbReference type="ARBA" id="ARBA00022553"/>
    </source>
</evidence>
<proteinExistence type="predicted"/>
<dbReference type="PANTHER" id="PTHR43547:SF2">
    <property type="entry name" value="HYBRID SIGNAL TRANSDUCTION HISTIDINE KINASE C"/>
    <property type="match status" value="1"/>
</dbReference>
<dbReference type="Pfam" id="PF07494">
    <property type="entry name" value="Reg_prop"/>
    <property type="match status" value="1"/>
</dbReference>
<dbReference type="GO" id="GO:0003677">
    <property type="term" value="F:DNA binding"/>
    <property type="evidence" value="ECO:0007669"/>
    <property type="project" value="InterPro"/>
</dbReference>
<evidence type="ECO:0000313" key="5">
    <source>
        <dbReference type="EMBL" id="GGB03938.1"/>
    </source>
</evidence>
<feature type="signal peptide" evidence="3">
    <location>
        <begin position="1"/>
        <end position="18"/>
    </location>
</feature>
<organism evidence="5 6">
    <name type="scientific">Puia dinghuensis</name>
    <dbReference type="NCBI Taxonomy" id="1792502"/>
    <lineage>
        <taxon>Bacteria</taxon>
        <taxon>Pseudomonadati</taxon>
        <taxon>Bacteroidota</taxon>
        <taxon>Chitinophagia</taxon>
        <taxon>Chitinophagales</taxon>
        <taxon>Chitinophagaceae</taxon>
        <taxon>Puia</taxon>
    </lineage>
</organism>
<feature type="chain" id="PRO_5035312961" description="HTH luxR-type domain-containing protein" evidence="3">
    <location>
        <begin position="19"/>
        <end position="948"/>
    </location>
</feature>
<evidence type="ECO:0000259" key="4">
    <source>
        <dbReference type="SMART" id="SM00421"/>
    </source>
</evidence>
<keyword evidence="2" id="KW-0472">Membrane</keyword>
<feature type="transmembrane region" description="Helical" evidence="2">
    <location>
        <begin position="738"/>
        <end position="755"/>
    </location>
</feature>
<dbReference type="SMART" id="SM00421">
    <property type="entry name" value="HTH_LUXR"/>
    <property type="match status" value="1"/>
</dbReference>
<evidence type="ECO:0000256" key="3">
    <source>
        <dbReference type="SAM" id="SignalP"/>
    </source>
</evidence>
<keyword evidence="6" id="KW-1185">Reference proteome</keyword>
<dbReference type="GO" id="GO:0000155">
    <property type="term" value="F:phosphorelay sensor kinase activity"/>
    <property type="evidence" value="ECO:0007669"/>
    <property type="project" value="TreeGrafter"/>
</dbReference>
<dbReference type="InterPro" id="IPR000792">
    <property type="entry name" value="Tscrpt_reg_LuxR_C"/>
</dbReference>
<comment type="caution">
    <text evidence="5">The sequence shown here is derived from an EMBL/GenBank/DDBJ whole genome shotgun (WGS) entry which is preliminary data.</text>
</comment>
<keyword evidence="2" id="KW-0812">Transmembrane</keyword>
<feature type="domain" description="HTH luxR-type" evidence="4">
    <location>
        <begin position="887"/>
        <end position="944"/>
    </location>
</feature>
<dbReference type="SUPFAM" id="SSF46894">
    <property type="entry name" value="C-terminal effector domain of the bipartite response regulators"/>
    <property type="match status" value="1"/>
</dbReference>
<dbReference type="Pfam" id="PF07495">
    <property type="entry name" value="Y_Y_Y"/>
    <property type="match status" value="1"/>
</dbReference>
<evidence type="ECO:0000256" key="2">
    <source>
        <dbReference type="SAM" id="Phobius"/>
    </source>
</evidence>
<dbReference type="GO" id="GO:0006355">
    <property type="term" value="P:regulation of DNA-templated transcription"/>
    <property type="evidence" value="ECO:0007669"/>
    <property type="project" value="InterPro"/>
</dbReference>
<protein>
    <recommendedName>
        <fullName evidence="4">HTH luxR-type domain-containing protein</fullName>
    </recommendedName>
</protein>
<reference evidence="5" key="2">
    <citation type="submission" date="2020-09" db="EMBL/GenBank/DDBJ databases">
        <authorList>
            <person name="Sun Q."/>
            <person name="Zhou Y."/>
        </authorList>
    </citation>
    <scope>NUCLEOTIDE SEQUENCE</scope>
    <source>
        <strain evidence="5">CGMCC 1.15448</strain>
    </source>
</reference>
<dbReference type="AlphaFoldDB" id="A0A8J2UE62"/>
<keyword evidence="3" id="KW-0732">Signal</keyword>
<dbReference type="InterPro" id="IPR036388">
    <property type="entry name" value="WH-like_DNA-bd_sf"/>
</dbReference>
<dbReference type="InterPro" id="IPR011123">
    <property type="entry name" value="Y_Y_Y"/>
</dbReference>
<dbReference type="Gene3D" id="2.130.10.10">
    <property type="entry name" value="YVTN repeat-like/Quinoprotein amine dehydrogenase"/>
    <property type="match status" value="3"/>
</dbReference>
<gene>
    <name evidence="5" type="ORF">GCM10011511_29100</name>
</gene>
<dbReference type="Gene3D" id="2.60.40.10">
    <property type="entry name" value="Immunoglobulins"/>
    <property type="match status" value="1"/>
</dbReference>
<keyword evidence="2" id="KW-1133">Transmembrane helix</keyword>
<sequence length="948" mass="106364">MKPLLFLVLFLSLAPAFAQPIIGLPAIRSYTNTDYHAAAEIWDIGQDKRGIMYFANNDGLVTFDGSYWKTYPLPNRVAIKSLAIDKEGRVFVGGTDEIGYFFPGADGILGYHSLKDRLPVTARQFADVWDIVIYGNTVFFRTNETIIEWAGNGMHTFDAPQAWQLLVLTEGQLYAADKVKGLFVFREGQWKPLCGGEPLHITGVLEYKKDSLLVTTLKNGLFVLSGQTLMPKSTAIDGLLKNALINGGRRLGDDRWGLGTATGGALIIDGNGKLIERFSNVEGLPGNNVQGMLRDQEGSLWLGLQNGIALVHDATPVRLIKPVPDNQVVCNSVRIFNHRLYVGTSNGLYDLPLNPAIRDISRSTGIFKEVENTKGQVWGLEEMGNQLLVAHQDGASAVMEEKAVPVLTRQGVWGFLSVAGGAVAGTYTGLVRLADSDGHWEEGGKFNDLYESLPVMAYDGRQTIWAAHPYRGVFRNPMAGSFTHYGVAQGLPSLRNNYLLAWKNNILAATEKGVYAYDAAKDRFVPSPEFTKVFGDTSVEYLNPDKYGNIWFVSDQRVGVIDYSKRSGAVPYSVVYFPELKGQTVKGAAMIYPYDKENIFIGSNNGLLHLNYSRYLESAAKVKVLLGAVKAIAEKDSLVFGGYGSDEQPPVRLPSRWNSFHFEYASPLFAQPNAIEYSYQLSGFDHDWSGWSSKPEKDYTNLPYGQYRFLVRARDNLGNISAPATFSFIVNPSWYQTAWAYIAYILFALWITHLIRQQQRRRLLLHQKKYEEEQARRNYLHSLELDRKEKVLIALQNAKLEGELQFKNKELATVTMHLIERGGILANIREELTAVIKRLNLPHLSNEFKPVFRLISDTEHSDEDWNRFALYFDEVYNNFLSTLKAKYPQLSPTDLKLCAFLRLNLSSKGIAQLLNISLKGVEISRYRLRKKLGLPTEVNLNDFLGKIS</sequence>
<keyword evidence="1" id="KW-0597">Phosphoprotein</keyword>
<name>A0A8J2UE62_9BACT</name>
<dbReference type="PANTHER" id="PTHR43547">
    <property type="entry name" value="TWO-COMPONENT HISTIDINE KINASE"/>
    <property type="match status" value="1"/>
</dbReference>
<dbReference type="Proteomes" id="UP000607559">
    <property type="component" value="Unassembled WGS sequence"/>
</dbReference>
<dbReference type="EMBL" id="BMJC01000003">
    <property type="protein sequence ID" value="GGB03938.1"/>
    <property type="molecule type" value="Genomic_DNA"/>
</dbReference>
<dbReference type="InterPro" id="IPR015943">
    <property type="entry name" value="WD40/YVTN_repeat-like_dom_sf"/>
</dbReference>
<accession>A0A8J2UE62</accession>
<dbReference type="InterPro" id="IPR011110">
    <property type="entry name" value="Reg_prop"/>
</dbReference>
<reference evidence="5" key="1">
    <citation type="journal article" date="2014" name="Int. J. Syst. Evol. Microbiol.">
        <title>Complete genome sequence of Corynebacterium casei LMG S-19264T (=DSM 44701T), isolated from a smear-ripened cheese.</title>
        <authorList>
            <consortium name="US DOE Joint Genome Institute (JGI-PGF)"/>
            <person name="Walter F."/>
            <person name="Albersmeier A."/>
            <person name="Kalinowski J."/>
            <person name="Ruckert C."/>
        </authorList>
    </citation>
    <scope>NUCLEOTIDE SEQUENCE</scope>
    <source>
        <strain evidence="5">CGMCC 1.15448</strain>
    </source>
</reference>
<dbReference type="RefSeq" id="WP_188932875.1">
    <property type="nucleotide sequence ID" value="NZ_BMJC01000003.1"/>
</dbReference>
<dbReference type="Gene3D" id="1.10.10.10">
    <property type="entry name" value="Winged helix-like DNA-binding domain superfamily/Winged helix DNA-binding domain"/>
    <property type="match status" value="1"/>
</dbReference>
<evidence type="ECO:0000313" key="6">
    <source>
        <dbReference type="Proteomes" id="UP000607559"/>
    </source>
</evidence>
<dbReference type="InterPro" id="IPR013783">
    <property type="entry name" value="Ig-like_fold"/>
</dbReference>
<dbReference type="InterPro" id="IPR016032">
    <property type="entry name" value="Sig_transdc_resp-reg_C-effctor"/>
</dbReference>